<dbReference type="EMBL" id="SNZB01000003">
    <property type="protein sequence ID" value="TDR20517.1"/>
    <property type="molecule type" value="Genomic_DNA"/>
</dbReference>
<evidence type="ECO:0000313" key="3">
    <source>
        <dbReference type="Proteomes" id="UP000295724"/>
    </source>
</evidence>
<gene>
    <name evidence="2" type="ORF">C8D91_1491</name>
</gene>
<feature type="transmembrane region" description="Helical" evidence="1">
    <location>
        <begin position="79"/>
        <end position="97"/>
    </location>
</feature>
<proteinExistence type="predicted"/>
<name>A0A4R6XRJ0_9GAMM</name>
<comment type="caution">
    <text evidence="2">The sequence shown here is derived from an EMBL/GenBank/DDBJ whole genome shotgun (WGS) entry which is preliminary data.</text>
</comment>
<dbReference type="Proteomes" id="UP000295724">
    <property type="component" value="Unassembled WGS sequence"/>
</dbReference>
<feature type="transmembrane region" description="Helical" evidence="1">
    <location>
        <begin position="43"/>
        <end position="67"/>
    </location>
</feature>
<reference evidence="2 3" key="1">
    <citation type="submission" date="2019-03" db="EMBL/GenBank/DDBJ databases">
        <title>Genomic Encyclopedia of Type Strains, Phase IV (KMG-IV): sequencing the most valuable type-strain genomes for metagenomic binning, comparative biology and taxonomic classification.</title>
        <authorList>
            <person name="Goeker M."/>
        </authorList>
    </citation>
    <scope>NUCLEOTIDE SEQUENCE [LARGE SCALE GENOMIC DNA]</scope>
    <source>
        <strain evidence="2 3">DSM 25488</strain>
    </source>
</reference>
<evidence type="ECO:0000313" key="2">
    <source>
        <dbReference type="EMBL" id="TDR20517.1"/>
    </source>
</evidence>
<keyword evidence="1" id="KW-0812">Transmembrane</keyword>
<accession>A0A4R6XRJ0</accession>
<keyword evidence="1" id="KW-0472">Membrane</keyword>
<protein>
    <submittedName>
        <fullName evidence="2">Uncharacterized protein</fullName>
    </submittedName>
</protein>
<feature type="transmembrane region" description="Helical" evidence="1">
    <location>
        <begin position="5"/>
        <end position="23"/>
    </location>
</feature>
<feature type="transmembrane region" description="Helical" evidence="1">
    <location>
        <begin position="117"/>
        <end position="137"/>
    </location>
</feature>
<keyword evidence="3" id="KW-1185">Reference proteome</keyword>
<evidence type="ECO:0000256" key="1">
    <source>
        <dbReference type="SAM" id="Phobius"/>
    </source>
</evidence>
<organism evidence="2 3">
    <name type="scientific">Marinicella litoralis</name>
    <dbReference type="NCBI Taxonomy" id="644220"/>
    <lineage>
        <taxon>Bacteria</taxon>
        <taxon>Pseudomonadati</taxon>
        <taxon>Pseudomonadota</taxon>
        <taxon>Gammaproteobacteria</taxon>
        <taxon>Lysobacterales</taxon>
        <taxon>Marinicellaceae</taxon>
        <taxon>Marinicella</taxon>
    </lineage>
</organism>
<dbReference type="AlphaFoldDB" id="A0A4R6XRJ0"/>
<keyword evidence="1" id="KW-1133">Transmembrane helix</keyword>
<sequence length="150" mass="17132">MKKYAVFSTLSFVSVFIMIELIMSNKAGFTIYAGFNWLIHVELFSWTHLLTWMLQGAALSFAAFLYMKPNESLADGFRFGLITGLLFSIVVLFNMMGKVDHNTYQFFADSLLPLTGLYILGFTISGWLFGLMFELFAPEFPTIKNLWSMV</sequence>